<feature type="region of interest" description="Disordered" evidence="1">
    <location>
        <begin position="1"/>
        <end position="52"/>
    </location>
</feature>
<gene>
    <name evidence="2" type="ORF">HYS17_01470</name>
</gene>
<dbReference type="Proteomes" id="UP000595362">
    <property type="component" value="Chromosome"/>
</dbReference>
<proteinExistence type="predicted"/>
<name>A0A7T5R2Z8_9BACT</name>
<accession>A0A7T5R2Z8</accession>
<dbReference type="EMBL" id="CP066681">
    <property type="protein sequence ID" value="QQG36489.1"/>
    <property type="molecule type" value="Genomic_DNA"/>
</dbReference>
<feature type="region of interest" description="Disordered" evidence="1">
    <location>
        <begin position="67"/>
        <end position="105"/>
    </location>
</feature>
<dbReference type="AlphaFoldDB" id="A0A7T5R2Z8"/>
<sequence length="105" mass="11455">MSKQGRPLTREEVLRETGMSAAELDRRNEQARRPAQTAPADRLSPSEGGSCSSRFREACAAQAPLQQPVGACPSGSAPTETLFERTNRVREETAGLREPSRPTCR</sequence>
<feature type="compositionally biased region" description="Basic and acidic residues" evidence="1">
    <location>
        <begin position="82"/>
        <end position="105"/>
    </location>
</feature>
<reference evidence="2 3" key="1">
    <citation type="submission" date="2020-07" db="EMBL/GenBank/DDBJ databases">
        <title>Huge and variable diversity of episymbiotic CPR bacteria and DPANN archaea in groundwater ecosystems.</title>
        <authorList>
            <person name="He C.Y."/>
            <person name="Keren R."/>
            <person name="Whittaker M."/>
            <person name="Farag I.F."/>
            <person name="Doudna J."/>
            <person name="Cate J.H.D."/>
            <person name="Banfield J.F."/>
        </authorList>
    </citation>
    <scope>NUCLEOTIDE SEQUENCE [LARGE SCALE GENOMIC DNA]</scope>
    <source>
        <strain evidence="2">NC_groundwater_70_Ag_B-0.1um_54_66</strain>
    </source>
</reference>
<feature type="compositionally biased region" description="Basic and acidic residues" evidence="1">
    <location>
        <begin position="23"/>
        <end position="32"/>
    </location>
</feature>
<organism evidence="2 3">
    <name type="scientific">Micavibrio aeruginosavorus</name>
    <dbReference type="NCBI Taxonomy" id="349221"/>
    <lineage>
        <taxon>Bacteria</taxon>
        <taxon>Pseudomonadati</taxon>
        <taxon>Bdellovibrionota</taxon>
        <taxon>Bdellovibrionia</taxon>
        <taxon>Bdellovibrionales</taxon>
        <taxon>Pseudobdellovibrionaceae</taxon>
        <taxon>Micavibrio</taxon>
    </lineage>
</organism>
<protein>
    <submittedName>
        <fullName evidence="2">Uncharacterized protein</fullName>
    </submittedName>
</protein>
<evidence type="ECO:0000313" key="3">
    <source>
        <dbReference type="Proteomes" id="UP000595362"/>
    </source>
</evidence>
<evidence type="ECO:0000256" key="1">
    <source>
        <dbReference type="SAM" id="MobiDB-lite"/>
    </source>
</evidence>
<evidence type="ECO:0000313" key="2">
    <source>
        <dbReference type="EMBL" id="QQG36489.1"/>
    </source>
</evidence>